<dbReference type="NCBIfam" id="NF003656">
    <property type="entry name" value="PRK05287.1-4"/>
    <property type="match status" value="1"/>
</dbReference>
<dbReference type="GO" id="GO:0005737">
    <property type="term" value="C:cytoplasm"/>
    <property type="evidence" value="ECO:0007669"/>
    <property type="project" value="UniProtKB-SubCell"/>
</dbReference>
<dbReference type="PANTHER" id="PTHR39455">
    <property type="entry name" value="CELL DIVISION PROTEIN ZAPD"/>
    <property type="match status" value="1"/>
</dbReference>
<evidence type="ECO:0000256" key="4">
    <source>
        <dbReference type="ARBA" id="ARBA00023306"/>
    </source>
</evidence>
<keyword evidence="7" id="KW-1185">Reference proteome</keyword>
<dbReference type="Proteomes" id="UP000516028">
    <property type="component" value="Chromosome"/>
</dbReference>
<dbReference type="RefSeq" id="WP_187725254.1">
    <property type="nucleotide sequence ID" value="NZ_CP060783.1"/>
</dbReference>
<dbReference type="EMBL" id="CP060783">
    <property type="protein sequence ID" value="QNP49711.1"/>
    <property type="molecule type" value="Genomic_DNA"/>
</dbReference>
<reference evidence="6 7" key="1">
    <citation type="submission" date="2020-08" db="EMBL/GenBank/DDBJ databases">
        <title>Genome sequence of Diaphorobacter aerolatus KACC 16536T.</title>
        <authorList>
            <person name="Hyun D.-W."/>
            <person name="Bae J.-W."/>
        </authorList>
    </citation>
    <scope>NUCLEOTIDE SEQUENCE [LARGE SCALE GENOMIC DNA]</scope>
    <source>
        <strain evidence="6 7">KACC 16536</strain>
    </source>
</reference>
<comment type="subcellular location">
    <subcellularLocation>
        <location evidence="5">Cytoplasm</location>
    </subcellularLocation>
    <text evidence="5">Localizes to mid-cell in an FtsZ-dependent manner.</text>
</comment>
<dbReference type="AlphaFoldDB" id="A0A7H0GN45"/>
<keyword evidence="4 5" id="KW-0131">Cell cycle</keyword>
<evidence type="ECO:0000313" key="6">
    <source>
        <dbReference type="EMBL" id="QNP49711.1"/>
    </source>
</evidence>
<evidence type="ECO:0000256" key="1">
    <source>
        <dbReference type="ARBA" id="ARBA00022490"/>
    </source>
</evidence>
<gene>
    <name evidence="5 6" type="primary">zapD</name>
    <name evidence="6" type="ORF">H9K75_07225</name>
</gene>
<proteinExistence type="inferred from homology"/>
<evidence type="ECO:0000256" key="5">
    <source>
        <dbReference type="HAMAP-Rule" id="MF_01092"/>
    </source>
</evidence>
<comment type="similarity">
    <text evidence="5">Belongs to the ZapD family.</text>
</comment>
<comment type="subunit">
    <text evidence="5">Interacts with FtsZ.</text>
</comment>
<organism evidence="6 7">
    <name type="scientific">Diaphorobacter aerolatus</name>
    <dbReference type="NCBI Taxonomy" id="1288495"/>
    <lineage>
        <taxon>Bacteria</taxon>
        <taxon>Pseudomonadati</taxon>
        <taxon>Pseudomonadota</taxon>
        <taxon>Betaproteobacteria</taxon>
        <taxon>Burkholderiales</taxon>
        <taxon>Comamonadaceae</taxon>
        <taxon>Diaphorobacter</taxon>
    </lineage>
</organism>
<protein>
    <recommendedName>
        <fullName evidence="5">Cell division protein ZapD</fullName>
    </recommendedName>
    <alternativeName>
        <fullName evidence="5">Z ring-associated protein D</fullName>
    </alternativeName>
</protein>
<dbReference type="Gene3D" id="2.60.440.10">
    <property type="entry name" value="YacF-like domains"/>
    <property type="match status" value="1"/>
</dbReference>
<dbReference type="InterPro" id="IPR009777">
    <property type="entry name" value="ZapD"/>
</dbReference>
<evidence type="ECO:0000256" key="2">
    <source>
        <dbReference type="ARBA" id="ARBA00022618"/>
    </source>
</evidence>
<dbReference type="Pfam" id="PF07072">
    <property type="entry name" value="ZapD"/>
    <property type="match status" value="1"/>
</dbReference>
<dbReference type="KEGG" id="daer:H9K75_07225"/>
<evidence type="ECO:0000256" key="3">
    <source>
        <dbReference type="ARBA" id="ARBA00023210"/>
    </source>
</evidence>
<dbReference type="GO" id="GO:0032153">
    <property type="term" value="C:cell division site"/>
    <property type="evidence" value="ECO:0007669"/>
    <property type="project" value="TreeGrafter"/>
</dbReference>
<keyword evidence="3 5" id="KW-0717">Septation</keyword>
<dbReference type="InterPro" id="IPR027462">
    <property type="entry name" value="ZapD_C"/>
</dbReference>
<dbReference type="PANTHER" id="PTHR39455:SF1">
    <property type="entry name" value="CELL DIVISION PROTEIN ZAPD"/>
    <property type="match status" value="1"/>
</dbReference>
<name>A0A7H0GN45_9BURK</name>
<evidence type="ECO:0000313" key="7">
    <source>
        <dbReference type="Proteomes" id="UP000516028"/>
    </source>
</evidence>
<keyword evidence="2 5" id="KW-0132">Cell division</keyword>
<dbReference type="GO" id="GO:0000917">
    <property type="term" value="P:division septum assembly"/>
    <property type="evidence" value="ECO:0007669"/>
    <property type="project" value="UniProtKB-KW"/>
</dbReference>
<dbReference type="SUPFAM" id="SSF160950">
    <property type="entry name" value="YacF-like"/>
    <property type="match status" value="1"/>
</dbReference>
<keyword evidence="1 5" id="KW-0963">Cytoplasm</keyword>
<dbReference type="Gene3D" id="1.10.3900.10">
    <property type="entry name" value="YacF-like"/>
    <property type="match status" value="1"/>
</dbReference>
<accession>A0A7H0GN45</accession>
<dbReference type="GO" id="GO:0043093">
    <property type="term" value="P:FtsZ-dependent cytokinesis"/>
    <property type="evidence" value="ECO:0007669"/>
    <property type="project" value="UniProtKB-UniRule"/>
</dbReference>
<dbReference type="InterPro" id="IPR036268">
    <property type="entry name" value="ZapD_sf"/>
</dbReference>
<comment type="function">
    <text evidence="5">Cell division factor that enhances FtsZ-ring assembly. Directly interacts with FtsZ and promotes bundling of FtsZ protofilaments, with a reduction in FtsZ GTPase activity.</text>
</comment>
<dbReference type="HAMAP" id="MF_01092">
    <property type="entry name" value="ZapD"/>
    <property type="match status" value="1"/>
</dbReference>
<sequence>MILYEYPFNERLRTYLRLEQLFRRLGELIPRAHAMDHHFALVTIFEIMDVAARVDLKTDVLKDLDKQKLVLDSYRGNPSISERVLDGFVSQLNTCFSELNAQSGKTGQTLTDNEWLMSIRSRVGIPGGTCSFDLPAYHAWRSLSPEKRQRDLQDWSHTLAPLAESVFLLLRLMRDSGMPQKVVTTRGQFQQTLPHGRTFNLLRMRIDPAFKLIPEISGNRLLVSVRLMQQEESGKLLPSTEDANFELTLCS</sequence>